<keyword evidence="6 10" id="KW-0418">Kinase</keyword>
<sequence length="687" mass="78173">MAIPESILTRFLDLKTYVGWTEADDDCSDQLSRILLPHTEEILQDFYREIQKHPASSRVITGGEIQIERLKQSLSLWLADMLQSKHDEDYVHRRWKIGQKHVEIGLEQLYVNAAFARVRSCLSRILCHQESISEEVKLQLHESLHKRLDLDLAIMVDAYQEEYQSSQVPVDRARLNQQKLLALLSKEALAGASLNEIYDQAIAYLSQAFRADLCELFIFEPDADQLRMESMSGWVTKSNGSVIELGNVDPGITELLKQKGCVETSDWQLQPKIQPITLLVDERVVSSLQVVVRGEEDVYGLLGVHFRQPHRFQSSDHDFLFSIANLLANAIHRSRVEFMRAQKAQQLRRLVDRLPAGAVYVVNHAMQINSAVEQMTGYSKEELTNLKEWNQHVLNESVVEDRVENSVRSGKEGRTHHRQLRLRRADGQERLISQVKFQSGADEVWLLHDITEEAERYKSQLQSERLAAIGQMITGLAHESRNALQRIQACTEMLELELEDNKSAMSLIIRSQQAIDDLQMLYDEVRNYASPLSLSKDWWSLETLLQQAWGQLEHDWKDRDAKLLINIDPEGLEVEVDRFRMVQVLRNFLENSLAACSDPVIIQVDIRLIKETDRSGVEISISDNGPGLSSAGEGRIFEPFYTTKPKGSGLGMAIASRIVTAHQGVLETAPSLLGGASFRLYFPLSNN</sequence>
<dbReference type="PANTHER" id="PTHR43065">
    <property type="entry name" value="SENSOR HISTIDINE KINASE"/>
    <property type="match status" value="1"/>
</dbReference>
<dbReference type="InterPro" id="IPR012292">
    <property type="entry name" value="Globin/Proto"/>
</dbReference>
<dbReference type="Pfam" id="PF11563">
    <property type="entry name" value="Protoglobin"/>
    <property type="match status" value="1"/>
</dbReference>
<keyword evidence="3" id="KW-0597">Phosphoprotein</keyword>
<dbReference type="InterPro" id="IPR009050">
    <property type="entry name" value="Globin-like_sf"/>
</dbReference>
<comment type="caution">
    <text evidence="10">The sequence shown here is derived from an EMBL/GenBank/DDBJ whole genome shotgun (WGS) entry which is preliminary data.</text>
</comment>
<dbReference type="Pfam" id="PF01590">
    <property type="entry name" value="GAF"/>
    <property type="match status" value="1"/>
</dbReference>
<evidence type="ECO:0000256" key="1">
    <source>
        <dbReference type="ARBA" id="ARBA00000085"/>
    </source>
</evidence>
<dbReference type="RefSeq" id="WP_146502214.1">
    <property type="nucleotide sequence ID" value="NZ_SJPG01000001.1"/>
</dbReference>
<dbReference type="InterPro" id="IPR044398">
    <property type="entry name" value="Globin-sensor_dom"/>
</dbReference>
<evidence type="ECO:0000256" key="2">
    <source>
        <dbReference type="ARBA" id="ARBA00012438"/>
    </source>
</evidence>
<keyword evidence="7" id="KW-0067">ATP-binding</keyword>
<proteinExistence type="predicted"/>
<dbReference type="InterPro" id="IPR005467">
    <property type="entry name" value="His_kinase_dom"/>
</dbReference>
<evidence type="ECO:0000313" key="10">
    <source>
        <dbReference type="EMBL" id="TWT60050.1"/>
    </source>
</evidence>
<dbReference type="InterPro" id="IPR003018">
    <property type="entry name" value="GAF"/>
</dbReference>
<evidence type="ECO:0000256" key="4">
    <source>
        <dbReference type="ARBA" id="ARBA00022679"/>
    </source>
</evidence>
<feature type="domain" description="Histidine kinase" evidence="9">
    <location>
        <begin position="475"/>
        <end position="686"/>
    </location>
</feature>
<dbReference type="GO" id="GO:0019825">
    <property type="term" value="F:oxygen binding"/>
    <property type="evidence" value="ECO:0007669"/>
    <property type="project" value="InterPro"/>
</dbReference>
<dbReference type="Proteomes" id="UP000316095">
    <property type="component" value="Unassembled WGS sequence"/>
</dbReference>
<keyword evidence="5" id="KW-0547">Nucleotide-binding</keyword>
<dbReference type="GO" id="GO:0020037">
    <property type="term" value="F:heme binding"/>
    <property type="evidence" value="ECO:0007669"/>
    <property type="project" value="InterPro"/>
</dbReference>
<comment type="catalytic activity">
    <reaction evidence="1">
        <text>ATP + protein L-histidine = ADP + protein N-phospho-L-histidine.</text>
        <dbReference type="EC" id="2.7.13.3"/>
    </reaction>
</comment>
<dbReference type="InterPro" id="IPR036890">
    <property type="entry name" value="HATPase_C_sf"/>
</dbReference>
<dbReference type="OrthoDB" id="236031at2"/>
<reference evidence="10 11" key="1">
    <citation type="submission" date="2019-02" db="EMBL/GenBank/DDBJ databases">
        <title>Deep-cultivation of Planctomycetes and their phenomic and genomic characterization uncovers novel biology.</title>
        <authorList>
            <person name="Wiegand S."/>
            <person name="Jogler M."/>
            <person name="Boedeker C."/>
            <person name="Pinto D."/>
            <person name="Vollmers J."/>
            <person name="Rivas-Marin E."/>
            <person name="Kohn T."/>
            <person name="Peeters S.H."/>
            <person name="Heuer A."/>
            <person name="Rast P."/>
            <person name="Oberbeckmann S."/>
            <person name="Bunk B."/>
            <person name="Jeske O."/>
            <person name="Meyerdierks A."/>
            <person name="Storesund J.E."/>
            <person name="Kallscheuer N."/>
            <person name="Luecker S."/>
            <person name="Lage O.M."/>
            <person name="Pohl T."/>
            <person name="Merkel B.J."/>
            <person name="Hornburger P."/>
            <person name="Mueller R.-W."/>
            <person name="Bruemmer F."/>
            <person name="Labrenz M."/>
            <person name="Spormann A.M."/>
            <person name="Op Den Camp H."/>
            <person name="Overmann J."/>
            <person name="Amann R."/>
            <person name="Jetten M.S.M."/>
            <person name="Mascher T."/>
            <person name="Medema M.H."/>
            <person name="Devos D.P."/>
            <person name="Kaster A.-K."/>
            <person name="Ovreas L."/>
            <person name="Rohde M."/>
            <person name="Galperin M.Y."/>
            <person name="Jogler C."/>
        </authorList>
    </citation>
    <scope>NUCLEOTIDE SEQUENCE [LARGE SCALE GENOMIC DNA]</scope>
    <source>
        <strain evidence="10 11">Pan54</strain>
    </source>
</reference>
<evidence type="ECO:0000259" key="9">
    <source>
        <dbReference type="PROSITE" id="PS50109"/>
    </source>
</evidence>
<dbReference type="SMART" id="SM00387">
    <property type="entry name" value="HATPase_c"/>
    <property type="match status" value="1"/>
</dbReference>
<keyword evidence="11" id="KW-1185">Reference proteome</keyword>
<dbReference type="InterPro" id="IPR000014">
    <property type="entry name" value="PAS"/>
</dbReference>
<dbReference type="SUPFAM" id="SSF46458">
    <property type="entry name" value="Globin-like"/>
    <property type="match status" value="1"/>
</dbReference>
<dbReference type="InterPro" id="IPR004358">
    <property type="entry name" value="Sig_transdc_His_kin-like_C"/>
</dbReference>
<dbReference type="CDD" id="cd00075">
    <property type="entry name" value="HATPase"/>
    <property type="match status" value="1"/>
</dbReference>
<dbReference type="SUPFAM" id="SSF55874">
    <property type="entry name" value="ATPase domain of HSP90 chaperone/DNA topoisomerase II/histidine kinase"/>
    <property type="match status" value="1"/>
</dbReference>
<dbReference type="Gene3D" id="3.30.450.20">
    <property type="entry name" value="PAS domain"/>
    <property type="match status" value="1"/>
</dbReference>
<protein>
    <recommendedName>
        <fullName evidence="2">histidine kinase</fullName>
        <ecNumber evidence="2">2.7.13.3</ecNumber>
    </recommendedName>
</protein>
<dbReference type="SMART" id="SM00065">
    <property type="entry name" value="GAF"/>
    <property type="match status" value="1"/>
</dbReference>
<accession>A0A5C5XAP2</accession>
<dbReference type="PROSITE" id="PS50109">
    <property type="entry name" value="HIS_KIN"/>
    <property type="match status" value="1"/>
</dbReference>
<dbReference type="PANTHER" id="PTHR43065:SF10">
    <property type="entry name" value="PEROXIDE STRESS-ACTIVATED HISTIDINE KINASE MAK3"/>
    <property type="match status" value="1"/>
</dbReference>
<dbReference type="CDD" id="cd01068">
    <property type="entry name" value="globin_sensor"/>
    <property type="match status" value="1"/>
</dbReference>
<name>A0A5C5XAP2_9PLAN</name>
<organism evidence="10 11">
    <name type="scientific">Rubinisphaera italica</name>
    <dbReference type="NCBI Taxonomy" id="2527969"/>
    <lineage>
        <taxon>Bacteria</taxon>
        <taxon>Pseudomonadati</taxon>
        <taxon>Planctomycetota</taxon>
        <taxon>Planctomycetia</taxon>
        <taxon>Planctomycetales</taxon>
        <taxon>Planctomycetaceae</taxon>
        <taxon>Rubinisphaera</taxon>
    </lineage>
</organism>
<dbReference type="InterPro" id="IPR003661">
    <property type="entry name" value="HisK_dim/P_dom"/>
</dbReference>
<dbReference type="SUPFAM" id="SSF55781">
    <property type="entry name" value="GAF domain-like"/>
    <property type="match status" value="1"/>
</dbReference>
<evidence type="ECO:0000313" key="11">
    <source>
        <dbReference type="Proteomes" id="UP000316095"/>
    </source>
</evidence>
<dbReference type="AlphaFoldDB" id="A0A5C5XAP2"/>
<evidence type="ECO:0000256" key="7">
    <source>
        <dbReference type="ARBA" id="ARBA00022840"/>
    </source>
</evidence>
<dbReference type="InterPro" id="IPR035965">
    <property type="entry name" value="PAS-like_dom_sf"/>
</dbReference>
<dbReference type="Pfam" id="PF13426">
    <property type="entry name" value="PAS_9"/>
    <property type="match status" value="1"/>
</dbReference>
<dbReference type="EC" id="2.7.13.3" evidence="2"/>
<dbReference type="Pfam" id="PF02518">
    <property type="entry name" value="HATPase_c"/>
    <property type="match status" value="1"/>
</dbReference>
<dbReference type="NCBIfam" id="TIGR00229">
    <property type="entry name" value="sensory_box"/>
    <property type="match status" value="1"/>
</dbReference>
<keyword evidence="4 10" id="KW-0808">Transferase</keyword>
<dbReference type="SUPFAM" id="SSF55785">
    <property type="entry name" value="PYP-like sensor domain (PAS domain)"/>
    <property type="match status" value="1"/>
</dbReference>
<dbReference type="GO" id="GO:0005524">
    <property type="term" value="F:ATP binding"/>
    <property type="evidence" value="ECO:0007669"/>
    <property type="project" value="UniProtKB-KW"/>
</dbReference>
<dbReference type="GO" id="GO:0000155">
    <property type="term" value="F:phosphorelay sensor kinase activity"/>
    <property type="evidence" value="ECO:0007669"/>
    <property type="project" value="InterPro"/>
</dbReference>
<dbReference type="EMBL" id="SJPG01000001">
    <property type="protein sequence ID" value="TWT60050.1"/>
    <property type="molecule type" value="Genomic_DNA"/>
</dbReference>
<evidence type="ECO:0000256" key="3">
    <source>
        <dbReference type="ARBA" id="ARBA00022553"/>
    </source>
</evidence>
<dbReference type="InterPro" id="IPR029016">
    <property type="entry name" value="GAF-like_dom_sf"/>
</dbReference>
<dbReference type="Gene3D" id="3.30.565.10">
    <property type="entry name" value="Histidine kinase-like ATPase, C-terminal domain"/>
    <property type="match status" value="1"/>
</dbReference>
<dbReference type="Gene3D" id="1.10.287.130">
    <property type="match status" value="1"/>
</dbReference>
<dbReference type="CDD" id="cd00082">
    <property type="entry name" value="HisKA"/>
    <property type="match status" value="1"/>
</dbReference>
<dbReference type="Gene3D" id="3.30.450.40">
    <property type="match status" value="1"/>
</dbReference>
<keyword evidence="8" id="KW-0902">Two-component regulatory system</keyword>
<evidence type="ECO:0000256" key="5">
    <source>
        <dbReference type="ARBA" id="ARBA00022741"/>
    </source>
</evidence>
<dbReference type="InterPro" id="IPR003594">
    <property type="entry name" value="HATPase_dom"/>
</dbReference>
<evidence type="ECO:0000256" key="6">
    <source>
        <dbReference type="ARBA" id="ARBA00022777"/>
    </source>
</evidence>
<evidence type="ECO:0000256" key="8">
    <source>
        <dbReference type="ARBA" id="ARBA00023012"/>
    </source>
</evidence>
<dbReference type="Gene3D" id="1.10.490.10">
    <property type="entry name" value="Globins"/>
    <property type="match status" value="1"/>
</dbReference>
<gene>
    <name evidence="10" type="primary">gchK</name>
    <name evidence="10" type="ORF">Pan54_07620</name>
</gene>
<dbReference type="InterPro" id="IPR039379">
    <property type="entry name" value="Protoglobin_sensor_dom"/>
</dbReference>
<dbReference type="PRINTS" id="PR00344">
    <property type="entry name" value="BCTRLSENSOR"/>
</dbReference>